<dbReference type="SUPFAM" id="SSF46689">
    <property type="entry name" value="Homeodomain-like"/>
    <property type="match status" value="1"/>
</dbReference>
<evidence type="ECO:0000313" key="5">
    <source>
        <dbReference type="Proteomes" id="UP001523566"/>
    </source>
</evidence>
<evidence type="ECO:0000313" key="4">
    <source>
        <dbReference type="EMBL" id="MCP1103090.1"/>
    </source>
</evidence>
<keyword evidence="1 2" id="KW-0238">DNA-binding</keyword>
<gene>
    <name evidence="4" type="ORF">NK125_11740</name>
</gene>
<dbReference type="Proteomes" id="UP001523566">
    <property type="component" value="Unassembled WGS sequence"/>
</dbReference>
<accession>A0ABT1EB85</accession>
<dbReference type="InterPro" id="IPR001647">
    <property type="entry name" value="HTH_TetR"/>
</dbReference>
<protein>
    <submittedName>
        <fullName evidence="4">TetR/AcrR family transcriptional regulator</fullName>
    </submittedName>
</protein>
<sequence>MTNEKEDKKKHTLALFINTAQEMIEADGVENLSIRRIADKAGFHNSTIYLYFKDLDELLMLASIKYFQEYSIALASLGEKKNSSTENFLEIWSLFYNTIFKQPGIFYNFFFGKRSTDLQSILNKYYDIFPEERQVFSSEIEMMYFGNNLTERSFRILTPLIQDDTGVTKDNIEMLNDIIISSTKYLLEQKCKDESLDNNVLISKLMDIIHYICKL</sequence>
<evidence type="ECO:0000256" key="2">
    <source>
        <dbReference type="PROSITE-ProRule" id="PRU00335"/>
    </source>
</evidence>
<dbReference type="Pfam" id="PF00440">
    <property type="entry name" value="TetR_N"/>
    <property type="match status" value="1"/>
</dbReference>
<evidence type="ECO:0000256" key="1">
    <source>
        <dbReference type="ARBA" id="ARBA00023125"/>
    </source>
</evidence>
<dbReference type="EMBL" id="JAMZFW010000017">
    <property type="protein sequence ID" value="MCP1103090.1"/>
    <property type="molecule type" value="Genomic_DNA"/>
</dbReference>
<reference evidence="4 5" key="1">
    <citation type="journal article" date="2022" name="Genome Biol. Evol.">
        <title>Host diet, physiology and behaviors set the stage for Lachnospiraceae cladogenesis.</title>
        <authorList>
            <person name="Vera-Ponce De Leon A."/>
            <person name="Schneider M."/>
            <person name="Jahnes B.C."/>
            <person name="Sadowski V."/>
            <person name="Camuy-Velez L.A."/>
            <person name="Duan J."/>
            <person name="Sabree Z.L."/>
        </authorList>
    </citation>
    <scope>NUCLEOTIDE SEQUENCE [LARGE SCALE GENOMIC DNA]</scope>
    <source>
        <strain evidence="4 5">PAL113</strain>
    </source>
</reference>
<dbReference type="InterPro" id="IPR009057">
    <property type="entry name" value="Homeodomain-like_sf"/>
</dbReference>
<evidence type="ECO:0000259" key="3">
    <source>
        <dbReference type="PROSITE" id="PS50977"/>
    </source>
</evidence>
<dbReference type="Gene3D" id="1.10.357.10">
    <property type="entry name" value="Tetracycline Repressor, domain 2"/>
    <property type="match status" value="1"/>
</dbReference>
<organism evidence="4 5">
    <name type="scientific">Aequitasia blattaphilus</name>
    <dbReference type="NCBI Taxonomy" id="2949332"/>
    <lineage>
        <taxon>Bacteria</taxon>
        <taxon>Bacillati</taxon>
        <taxon>Bacillota</taxon>
        <taxon>Clostridia</taxon>
        <taxon>Lachnospirales</taxon>
        <taxon>Lachnospiraceae</taxon>
        <taxon>Aequitasia</taxon>
    </lineage>
</organism>
<feature type="DNA-binding region" description="H-T-H motif" evidence="2">
    <location>
        <begin position="33"/>
        <end position="52"/>
    </location>
</feature>
<dbReference type="RefSeq" id="WP_262066876.1">
    <property type="nucleotide sequence ID" value="NZ_JAMXOD010000017.1"/>
</dbReference>
<comment type="caution">
    <text evidence="4">The sequence shown here is derived from an EMBL/GenBank/DDBJ whole genome shotgun (WGS) entry which is preliminary data.</text>
</comment>
<feature type="domain" description="HTH tetR-type" evidence="3">
    <location>
        <begin position="10"/>
        <end position="70"/>
    </location>
</feature>
<proteinExistence type="predicted"/>
<keyword evidence="5" id="KW-1185">Reference proteome</keyword>
<name>A0ABT1EB85_9FIRM</name>
<dbReference type="PROSITE" id="PS50977">
    <property type="entry name" value="HTH_TETR_2"/>
    <property type="match status" value="1"/>
</dbReference>